<dbReference type="Pfam" id="PF11604">
    <property type="entry name" value="CusF_Ec"/>
    <property type="match status" value="1"/>
</dbReference>
<evidence type="ECO:0000256" key="2">
    <source>
        <dbReference type="SAM" id="SignalP"/>
    </source>
</evidence>
<organism evidence="3 4">
    <name type="scientific">Asticcacaulis taihuensis</name>
    <dbReference type="NCBI Taxonomy" id="260084"/>
    <lineage>
        <taxon>Bacteria</taxon>
        <taxon>Pseudomonadati</taxon>
        <taxon>Pseudomonadota</taxon>
        <taxon>Alphaproteobacteria</taxon>
        <taxon>Caulobacterales</taxon>
        <taxon>Caulobacteraceae</taxon>
        <taxon>Asticcacaulis</taxon>
    </lineage>
</organism>
<accession>A0A1G4PT47</accession>
<dbReference type="RefSeq" id="WP_090643564.1">
    <property type="nucleotide sequence ID" value="NZ_CBCRYE010000001.1"/>
</dbReference>
<dbReference type="Gene3D" id="2.40.50.320">
    <property type="entry name" value="Copper binding periplasmic protein CusF"/>
    <property type="match status" value="1"/>
</dbReference>
<evidence type="ECO:0000313" key="3">
    <source>
        <dbReference type="EMBL" id="SCW35351.1"/>
    </source>
</evidence>
<gene>
    <name evidence="3" type="ORF">SAMN02927928_0638</name>
</gene>
<reference evidence="4" key="1">
    <citation type="submission" date="2016-10" db="EMBL/GenBank/DDBJ databases">
        <authorList>
            <person name="Varghese N."/>
            <person name="Submissions S."/>
        </authorList>
    </citation>
    <scope>NUCLEOTIDE SEQUENCE [LARGE SCALE GENOMIC DNA]</scope>
    <source>
        <strain evidence="4">CGMCC 1.3431</strain>
    </source>
</reference>
<feature type="signal peptide" evidence="2">
    <location>
        <begin position="1"/>
        <end position="26"/>
    </location>
</feature>
<dbReference type="PROSITE" id="PS51257">
    <property type="entry name" value="PROKAR_LIPOPROTEIN"/>
    <property type="match status" value="1"/>
</dbReference>
<dbReference type="InterPro" id="IPR042230">
    <property type="entry name" value="CusF_sf"/>
</dbReference>
<feature type="chain" id="PRO_5011579541" evidence="2">
    <location>
        <begin position="27"/>
        <end position="134"/>
    </location>
</feature>
<dbReference type="InterPro" id="IPR021647">
    <property type="entry name" value="CusF_Ec"/>
</dbReference>
<dbReference type="STRING" id="260084.SAMN02927928_0638"/>
<keyword evidence="4" id="KW-1185">Reference proteome</keyword>
<name>A0A1G4PT47_9CAUL</name>
<evidence type="ECO:0000313" key="4">
    <source>
        <dbReference type="Proteomes" id="UP000199150"/>
    </source>
</evidence>
<feature type="region of interest" description="Disordered" evidence="1">
    <location>
        <begin position="23"/>
        <end position="53"/>
    </location>
</feature>
<dbReference type="EMBL" id="FMTS01000001">
    <property type="protein sequence ID" value="SCW35351.1"/>
    <property type="molecule type" value="Genomic_DNA"/>
</dbReference>
<proteinExistence type="predicted"/>
<protein>
    <submittedName>
        <fullName evidence="3">Copper binding protein CusF</fullName>
    </submittedName>
</protein>
<dbReference type="Proteomes" id="UP000199150">
    <property type="component" value="Unassembled WGS sequence"/>
</dbReference>
<feature type="compositionally biased region" description="Low complexity" evidence="1">
    <location>
        <begin position="38"/>
        <end position="53"/>
    </location>
</feature>
<sequence>MRANLVTTLYILAFTAAVSACSPKPAADTSSASTESPAAGMSEMSGMAGMSDMSGMTMDSAAMTGTGVGTVTAVDKAAGTITIQHEAIPAVDWPAMTMAFKANPSSLLDKAKVGQKVTFGVSVKGSDAEVTSIQ</sequence>
<evidence type="ECO:0000256" key="1">
    <source>
        <dbReference type="SAM" id="MobiDB-lite"/>
    </source>
</evidence>
<keyword evidence="2" id="KW-0732">Signal</keyword>
<dbReference type="AlphaFoldDB" id="A0A1G4PT47"/>
<dbReference type="OrthoDB" id="5771277at2"/>